<protein>
    <submittedName>
        <fullName evidence="1">Uncharacterized protein</fullName>
    </submittedName>
</protein>
<dbReference type="EMBL" id="QTUJ01000004">
    <property type="protein sequence ID" value="REF67407.1"/>
    <property type="molecule type" value="Genomic_DNA"/>
</dbReference>
<dbReference type="AlphaFoldDB" id="A0A3D9XA23"/>
<organism evidence="1 2">
    <name type="scientific">Paracoccus versutus</name>
    <name type="common">Thiobacillus versutus</name>
    <dbReference type="NCBI Taxonomy" id="34007"/>
    <lineage>
        <taxon>Bacteria</taxon>
        <taxon>Pseudomonadati</taxon>
        <taxon>Pseudomonadota</taxon>
        <taxon>Alphaproteobacteria</taxon>
        <taxon>Rhodobacterales</taxon>
        <taxon>Paracoccaceae</taxon>
        <taxon>Paracoccus</taxon>
    </lineage>
</organism>
<accession>A0A3D9XA23</accession>
<evidence type="ECO:0000313" key="1">
    <source>
        <dbReference type="EMBL" id="REF67407.1"/>
    </source>
</evidence>
<proteinExistence type="predicted"/>
<evidence type="ECO:0000313" key="2">
    <source>
        <dbReference type="Proteomes" id="UP000256941"/>
    </source>
</evidence>
<comment type="caution">
    <text evidence="1">The sequence shown here is derived from an EMBL/GenBank/DDBJ whole genome shotgun (WGS) entry which is preliminary data.</text>
</comment>
<name>A0A3D9XA23_PARVE</name>
<dbReference type="RefSeq" id="WP_116223020.1">
    <property type="nucleotide sequence ID" value="NZ_CP038197.1"/>
</dbReference>
<dbReference type="Proteomes" id="UP000256941">
    <property type="component" value="Unassembled WGS sequence"/>
</dbReference>
<sequence length="76" mass="8347">MNMVQTSNEINPRNAHHLSDALDELDHALDLCRLIHFAVEGLDKPRAAALRGGIEALETRLGCVTESIRWARGDAA</sequence>
<gene>
    <name evidence="1" type="ORF">BDD41_4432</name>
</gene>
<reference evidence="1 2" key="1">
    <citation type="submission" date="2018-08" db="EMBL/GenBank/DDBJ databases">
        <title>Genomic Encyclopedia of Archaeal and Bacterial Type Strains, Phase II (KMG-II): from individual species to whole genera.</title>
        <authorList>
            <person name="Goeker M."/>
        </authorList>
    </citation>
    <scope>NUCLEOTIDE SEQUENCE [LARGE SCALE GENOMIC DNA]</scope>
    <source>
        <strain evidence="1 2">DSM 17099</strain>
    </source>
</reference>